<dbReference type="PANTHER" id="PTHR30570:SF1">
    <property type="entry name" value="PHOSPHATE-BINDING PROTEIN PSTS"/>
    <property type="match status" value="1"/>
</dbReference>
<gene>
    <name evidence="4" type="ORF">KCH_10440</name>
</gene>
<feature type="domain" description="PBP" evidence="3">
    <location>
        <begin position="94"/>
        <end position="202"/>
    </location>
</feature>
<keyword evidence="5" id="KW-1185">Reference proteome</keyword>
<evidence type="ECO:0000313" key="5">
    <source>
        <dbReference type="Proteomes" id="UP000027178"/>
    </source>
</evidence>
<name>A0A066Z3X9_9ACTN</name>
<reference evidence="4 5" key="1">
    <citation type="submission" date="2014-05" db="EMBL/GenBank/DDBJ databases">
        <title>Draft Genome Sequence of Kitasatospora cheerisanensis KCTC 2395.</title>
        <authorList>
            <person name="Nam D.H."/>
        </authorList>
    </citation>
    <scope>NUCLEOTIDE SEQUENCE [LARGE SCALE GENOMIC DNA]</scope>
    <source>
        <strain evidence="4 5">KCTC 2395</strain>
    </source>
</reference>
<dbReference type="InterPro" id="IPR024370">
    <property type="entry name" value="PBP_domain"/>
</dbReference>
<feature type="signal peptide" evidence="2">
    <location>
        <begin position="1"/>
        <end position="22"/>
    </location>
</feature>
<sequence>MRHTAAKALAAVAFTAALTTVAAVPAMADPAALPAAKDIVGVGSDTTQALFTKFSADYNATIPAGDTTTPRLYSWDATGTSPITPKAGGSTIARPNGSGAGIGALNTTTKTTLDFARSSRAAQATDPTGLDFIAFAKDAVTWSAVSGGHAPANLTTANLVDIYTCAKTNWSQFGGTAGTIQPFLPQSGSGTRSFFLQALGNITPGSCVVSGPEENEGTDPLLLTNVDAVIPYSVGHYVGQLNGHTTATDAPGNLTLRNLNGVSPLTATNTLNPAFAGGSFGRVLFNVVRDADYTAATTQGTALRNIFSNTGWICSTAGRNDISSFGFLNLPTTGCGVIIH</sequence>
<keyword evidence="1 2" id="KW-0732">Signal</keyword>
<dbReference type="OrthoDB" id="3636760at2"/>
<accession>A0A066Z3X9</accession>
<dbReference type="eggNOG" id="COG0226">
    <property type="taxonomic scope" value="Bacteria"/>
</dbReference>
<feature type="chain" id="PRO_5039668580" description="PBP domain-containing protein" evidence="2">
    <location>
        <begin position="23"/>
        <end position="340"/>
    </location>
</feature>
<dbReference type="Gene3D" id="3.40.190.10">
    <property type="entry name" value="Periplasmic binding protein-like II"/>
    <property type="match status" value="2"/>
</dbReference>
<dbReference type="PANTHER" id="PTHR30570">
    <property type="entry name" value="PERIPLASMIC PHOSPHATE BINDING COMPONENT OF PHOSPHATE ABC TRANSPORTER"/>
    <property type="match status" value="1"/>
</dbReference>
<dbReference type="RefSeq" id="WP_051652747.1">
    <property type="nucleotide sequence ID" value="NZ_KK853997.1"/>
</dbReference>
<protein>
    <recommendedName>
        <fullName evidence="3">PBP domain-containing protein</fullName>
    </recommendedName>
</protein>
<organism evidence="4 5">
    <name type="scientific">Kitasatospora cheerisanensis KCTC 2395</name>
    <dbReference type="NCBI Taxonomy" id="1348663"/>
    <lineage>
        <taxon>Bacteria</taxon>
        <taxon>Bacillati</taxon>
        <taxon>Actinomycetota</taxon>
        <taxon>Actinomycetes</taxon>
        <taxon>Kitasatosporales</taxon>
        <taxon>Streptomycetaceae</taxon>
        <taxon>Kitasatospora</taxon>
    </lineage>
</organism>
<dbReference type="AlphaFoldDB" id="A0A066Z3X9"/>
<comment type="caution">
    <text evidence="4">The sequence shown here is derived from an EMBL/GenBank/DDBJ whole genome shotgun (WGS) entry which is preliminary data.</text>
</comment>
<dbReference type="EMBL" id="JNBY01000050">
    <property type="protein sequence ID" value="KDN86959.1"/>
    <property type="molecule type" value="Genomic_DNA"/>
</dbReference>
<dbReference type="PATRIC" id="fig|1348663.4.peg.994"/>
<evidence type="ECO:0000256" key="2">
    <source>
        <dbReference type="SAM" id="SignalP"/>
    </source>
</evidence>
<evidence type="ECO:0000259" key="3">
    <source>
        <dbReference type="Pfam" id="PF12849"/>
    </source>
</evidence>
<dbReference type="InterPro" id="IPR050811">
    <property type="entry name" value="Phosphate_ABC_transporter"/>
</dbReference>
<evidence type="ECO:0000256" key="1">
    <source>
        <dbReference type="ARBA" id="ARBA00022729"/>
    </source>
</evidence>
<evidence type="ECO:0000313" key="4">
    <source>
        <dbReference type="EMBL" id="KDN86959.1"/>
    </source>
</evidence>
<dbReference type="Proteomes" id="UP000027178">
    <property type="component" value="Unassembled WGS sequence"/>
</dbReference>
<dbReference type="HOGENOM" id="CLU_863110_0_0_11"/>
<dbReference type="SUPFAM" id="SSF53850">
    <property type="entry name" value="Periplasmic binding protein-like II"/>
    <property type="match status" value="1"/>
</dbReference>
<dbReference type="Pfam" id="PF12849">
    <property type="entry name" value="PBP_like_2"/>
    <property type="match status" value="1"/>
</dbReference>
<proteinExistence type="predicted"/>